<evidence type="ECO:0000256" key="3">
    <source>
        <dbReference type="ARBA" id="ARBA00022737"/>
    </source>
</evidence>
<gene>
    <name evidence="5" type="ORF">KDX31_14055</name>
</gene>
<dbReference type="PROSITE" id="PS00101">
    <property type="entry name" value="HEXAPEP_TRANSFERASES"/>
    <property type="match status" value="1"/>
</dbReference>
<keyword evidence="3" id="KW-0677">Repeat</keyword>
<sequence length="211" mass="23363">MIKKLIKKIIFFYKYRGKKVVIKGDADFSCKFKGNNVVGKRTEINNTELGFCSYVAADSRINNVIVGNFCSIGPGVRIGLGRHPVRDFVSTHPAFYSANTQCGLSFSEGSGFSEIETIMIGGDVWIGANAIVMDGVFIGDGAVIAAGSVVTKNVADFEIVGGVPAHNIGYRFDKEEISYLQTMKWWQCEDEVKLKIKCNSFQNFALFKKEW</sequence>
<dbReference type="InterPro" id="IPR050179">
    <property type="entry name" value="Trans_hexapeptide_repeat"/>
</dbReference>
<proteinExistence type="inferred from homology"/>
<keyword evidence="4" id="KW-0012">Acyltransferase</keyword>
<keyword evidence="6" id="KW-1185">Reference proteome</keyword>
<evidence type="ECO:0000256" key="4">
    <source>
        <dbReference type="ARBA" id="ARBA00023315"/>
    </source>
</evidence>
<evidence type="ECO:0000313" key="5">
    <source>
        <dbReference type="EMBL" id="UTW02470.1"/>
    </source>
</evidence>
<dbReference type="SUPFAM" id="SSF51161">
    <property type="entry name" value="Trimeric LpxA-like enzymes"/>
    <property type="match status" value="1"/>
</dbReference>
<comment type="similarity">
    <text evidence="1">Belongs to the transferase hexapeptide repeat family.</text>
</comment>
<dbReference type="Gene3D" id="2.160.10.10">
    <property type="entry name" value="Hexapeptide repeat proteins"/>
    <property type="match status" value="1"/>
</dbReference>
<dbReference type="InterPro" id="IPR001451">
    <property type="entry name" value="Hexapep"/>
</dbReference>
<dbReference type="PANTHER" id="PTHR43300">
    <property type="entry name" value="ACETYLTRANSFERASE"/>
    <property type="match status" value="1"/>
</dbReference>
<organism evidence="5 6">
    <name type="scientific">Amphritea atlantica</name>
    <dbReference type="NCBI Taxonomy" id="355243"/>
    <lineage>
        <taxon>Bacteria</taxon>
        <taxon>Pseudomonadati</taxon>
        <taxon>Pseudomonadota</taxon>
        <taxon>Gammaproteobacteria</taxon>
        <taxon>Oceanospirillales</taxon>
        <taxon>Oceanospirillaceae</taxon>
        <taxon>Amphritea</taxon>
    </lineage>
</organism>
<protein>
    <submittedName>
        <fullName evidence="5">CatB-related O-acetyltransferase</fullName>
    </submittedName>
</protein>
<dbReference type="EMBL" id="CP073344">
    <property type="protein sequence ID" value="UTW02470.1"/>
    <property type="molecule type" value="Genomic_DNA"/>
</dbReference>
<reference evidence="5" key="1">
    <citation type="submission" date="2021-04" db="EMBL/GenBank/DDBJ databases">
        <title>Oceanospirillales bacteria with DddD are important DMSP degraders in coastal seawater.</title>
        <authorList>
            <person name="Liu J."/>
        </authorList>
    </citation>
    <scope>NUCLEOTIDE SEQUENCE</scope>
    <source>
        <strain evidence="5">GY6</strain>
    </source>
</reference>
<dbReference type="CDD" id="cd03349">
    <property type="entry name" value="LbH_XAT"/>
    <property type="match status" value="1"/>
</dbReference>
<name>A0ABY5GRE3_9GAMM</name>
<dbReference type="InterPro" id="IPR011004">
    <property type="entry name" value="Trimer_LpxA-like_sf"/>
</dbReference>
<evidence type="ECO:0000256" key="1">
    <source>
        <dbReference type="ARBA" id="ARBA00007274"/>
    </source>
</evidence>
<dbReference type="Pfam" id="PF14602">
    <property type="entry name" value="Hexapep_2"/>
    <property type="match status" value="1"/>
</dbReference>
<accession>A0ABY5GRE3</accession>
<evidence type="ECO:0000313" key="6">
    <source>
        <dbReference type="Proteomes" id="UP001059950"/>
    </source>
</evidence>
<keyword evidence="2" id="KW-0808">Transferase</keyword>
<evidence type="ECO:0000256" key="2">
    <source>
        <dbReference type="ARBA" id="ARBA00022679"/>
    </source>
</evidence>
<dbReference type="Proteomes" id="UP001059950">
    <property type="component" value="Chromosome"/>
</dbReference>
<dbReference type="InterPro" id="IPR018357">
    <property type="entry name" value="Hexapep_transf_CS"/>
</dbReference>
<dbReference type="PANTHER" id="PTHR43300:SF11">
    <property type="entry name" value="ACETYLTRANSFERASE RV3034C-RELATED"/>
    <property type="match status" value="1"/>
</dbReference>